<feature type="region of interest" description="Disordered" evidence="1">
    <location>
        <begin position="57"/>
        <end position="78"/>
    </location>
</feature>
<dbReference type="Proteomes" id="UP000001977">
    <property type="component" value="Chromosome"/>
</dbReference>
<feature type="compositionally biased region" description="Low complexity" evidence="1">
    <location>
        <begin position="64"/>
        <end position="78"/>
    </location>
</feature>
<feature type="signal peptide" evidence="2">
    <location>
        <begin position="1"/>
        <end position="18"/>
    </location>
</feature>
<gene>
    <name evidence="3" type="ordered locus">BAV2872</name>
</gene>
<dbReference type="AlphaFoldDB" id="Q2KVH4"/>
<accession>Q2KVH4</accession>
<dbReference type="KEGG" id="bav:BAV2872"/>
<keyword evidence="4" id="KW-1185">Reference proteome</keyword>
<evidence type="ECO:0000313" key="3">
    <source>
        <dbReference type="EMBL" id="CAJ50482.1"/>
    </source>
</evidence>
<evidence type="ECO:0000256" key="1">
    <source>
        <dbReference type="SAM" id="MobiDB-lite"/>
    </source>
</evidence>
<dbReference type="HOGENOM" id="CLU_2731996_0_0_4"/>
<keyword evidence="3" id="KW-0449">Lipoprotein</keyword>
<feature type="chain" id="PRO_5004211732" evidence="2">
    <location>
        <begin position="19"/>
        <end position="78"/>
    </location>
</feature>
<evidence type="ECO:0000256" key="2">
    <source>
        <dbReference type="SAM" id="SignalP"/>
    </source>
</evidence>
<dbReference type="EMBL" id="AM167904">
    <property type="protein sequence ID" value="CAJ50482.1"/>
    <property type="molecule type" value="Genomic_DNA"/>
</dbReference>
<sequence length="78" mass="8119">MRSFFAGLVFLMVLTGCASDQSESINGVSISEAPAALNRAFSDFDGVVNSINQSINRSLNDDGAAQPKPASAASPKKQ</sequence>
<keyword evidence="2" id="KW-0732">Signal</keyword>
<reference evidence="3 4" key="1">
    <citation type="journal article" date="2006" name="J. Bacteriol.">
        <title>Comparison of the genome sequence of the poultry pathogen Bordetella avium with those of B. bronchiseptica, B. pertussis, and B. parapertussis reveals extensive diversity in surface structures associated with host interaction.</title>
        <authorList>
            <person name="Sebaihia M."/>
            <person name="Preston A."/>
            <person name="Maskell D.J."/>
            <person name="Kuzmiak H."/>
            <person name="Connell T.D."/>
            <person name="King N.D."/>
            <person name="Orndorff P.E."/>
            <person name="Miyamoto D.M."/>
            <person name="Thomson N.R."/>
            <person name="Harris D."/>
            <person name="Goble A."/>
            <person name="Lord A."/>
            <person name="Murphy L."/>
            <person name="Quail M.A."/>
            <person name="Rutter S."/>
            <person name="Squares R."/>
            <person name="Squares S."/>
            <person name="Woodward J."/>
            <person name="Parkhill J."/>
            <person name="Temple L.M."/>
        </authorList>
    </citation>
    <scope>NUCLEOTIDE SEQUENCE [LARGE SCALE GENOMIC DNA]</scope>
    <source>
        <strain evidence="3 4">197N</strain>
    </source>
</reference>
<dbReference type="PROSITE" id="PS51257">
    <property type="entry name" value="PROKAR_LIPOPROTEIN"/>
    <property type="match status" value="1"/>
</dbReference>
<protein>
    <submittedName>
        <fullName evidence="3">Lipoprotein</fullName>
    </submittedName>
</protein>
<evidence type="ECO:0000313" key="4">
    <source>
        <dbReference type="Proteomes" id="UP000001977"/>
    </source>
</evidence>
<proteinExistence type="predicted"/>
<organism evidence="3 4">
    <name type="scientific">Bordetella avium (strain 197N)</name>
    <dbReference type="NCBI Taxonomy" id="360910"/>
    <lineage>
        <taxon>Bacteria</taxon>
        <taxon>Pseudomonadati</taxon>
        <taxon>Pseudomonadota</taxon>
        <taxon>Betaproteobacteria</taxon>
        <taxon>Burkholderiales</taxon>
        <taxon>Alcaligenaceae</taxon>
        <taxon>Bordetella</taxon>
    </lineage>
</organism>
<name>Q2KVH4_BORA1</name>